<proteinExistence type="inferred from homology"/>
<dbReference type="GO" id="GO:0046677">
    <property type="term" value="P:response to antibiotic"/>
    <property type="evidence" value="ECO:0007669"/>
    <property type="project" value="UniProtKB-UniRule"/>
</dbReference>
<keyword evidence="4 6" id="KW-0378">Hydrolase</keyword>
<dbReference type="OrthoDB" id="5377431at2"/>
<evidence type="ECO:0000256" key="5">
    <source>
        <dbReference type="ARBA" id="ARBA00023251"/>
    </source>
</evidence>
<evidence type="ECO:0000256" key="4">
    <source>
        <dbReference type="ARBA" id="ARBA00022801"/>
    </source>
</evidence>
<dbReference type="InterPro" id="IPR001466">
    <property type="entry name" value="Beta-lactam-related"/>
</dbReference>
<comment type="caution">
    <text evidence="9">The sequence shown here is derived from an EMBL/GenBank/DDBJ whole genome shotgun (WGS) entry which is preliminary data.</text>
</comment>
<feature type="compositionally biased region" description="Basic and acidic residues" evidence="7">
    <location>
        <begin position="9"/>
        <end position="28"/>
    </location>
</feature>
<dbReference type="InterPro" id="IPR001586">
    <property type="entry name" value="Beta-lactam_class-C_AS"/>
</dbReference>
<evidence type="ECO:0000313" key="9">
    <source>
        <dbReference type="EMBL" id="RKP53794.1"/>
    </source>
</evidence>
<dbReference type="InterPro" id="IPR058136">
    <property type="entry name" value="AmpC"/>
</dbReference>
<gene>
    <name evidence="9" type="ORF">D7S86_15590</name>
</gene>
<evidence type="ECO:0000256" key="6">
    <source>
        <dbReference type="RuleBase" id="RU361140"/>
    </source>
</evidence>
<comment type="similarity">
    <text evidence="2 6">Belongs to the class-C beta-lactamase family.</text>
</comment>
<feature type="region of interest" description="Disordered" evidence="7">
    <location>
        <begin position="1"/>
        <end position="28"/>
    </location>
</feature>
<dbReference type="GO" id="GO:0008800">
    <property type="term" value="F:beta-lactamase activity"/>
    <property type="evidence" value="ECO:0007669"/>
    <property type="project" value="UniProtKB-UniRule"/>
</dbReference>
<dbReference type="PANTHER" id="PTHR46825:SF8">
    <property type="entry name" value="BETA-LACTAMASE-RELATED"/>
    <property type="match status" value="1"/>
</dbReference>
<dbReference type="GO" id="GO:0030288">
    <property type="term" value="C:outer membrane-bounded periplasmic space"/>
    <property type="evidence" value="ECO:0007669"/>
    <property type="project" value="InterPro"/>
</dbReference>
<dbReference type="EMBL" id="RBZU01000006">
    <property type="protein sequence ID" value="RKP53794.1"/>
    <property type="molecule type" value="Genomic_DNA"/>
</dbReference>
<accession>A0A494XVC5</accession>
<dbReference type="Gene3D" id="3.40.710.10">
    <property type="entry name" value="DD-peptidase/beta-lactamase superfamily"/>
    <property type="match status" value="1"/>
</dbReference>
<dbReference type="InterPro" id="IPR012338">
    <property type="entry name" value="Beta-lactam/transpept-like"/>
</dbReference>
<protein>
    <recommendedName>
        <fullName evidence="3 6">Beta-lactamase</fullName>
        <ecNumber evidence="3 6">3.5.2.6</ecNumber>
    </recommendedName>
</protein>
<comment type="catalytic activity">
    <reaction evidence="1 6">
        <text>a beta-lactam + H2O = a substituted beta-amino acid</text>
        <dbReference type="Rhea" id="RHEA:20401"/>
        <dbReference type="ChEBI" id="CHEBI:15377"/>
        <dbReference type="ChEBI" id="CHEBI:35627"/>
        <dbReference type="ChEBI" id="CHEBI:140347"/>
        <dbReference type="EC" id="3.5.2.6"/>
    </reaction>
</comment>
<evidence type="ECO:0000256" key="7">
    <source>
        <dbReference type="SAM" id="MobiDB-lite"/>
    </source>
</evidence>
<dbReference type="InterPro" id="IPR050491">
    <property type="entry name" value="AmpC-like"/>
</dbReference>
<dbReference type="PROSITE" id="PS00336">
    <property type="entry name" value="BETA_LACTAMASE_C"/>
    <property type="match status" value="1"/>
</dbReference>
<dbReference type="EC" id="3.5.2.6" evidence="3 6"/>
<dbReference type="Pfam" id="PF00144">
    <property type="entry name" value="Beta-lactamase"/>
    <property type="match status" value="1"/>
</dbReference>
<reference evidence="9 10" key="1">
    <citation type="submission" date="2018-10" db="EMBL/GenBank/DDBJ databases">
        <title>Robbsia sp. DHC34, isolated from soil.</title>
        <authorList>
            <person name="Gao Z.-H."/>
            <person name="Qiu L.-H."/>
        </authorList>
    </citation>
    <scope>NUCLEOTIDE SEQUENCE [LARGE SCALE GENOMIC DNA]</scope>
    <source>
        <strain evidence="9 10">DHC34</strain>
    </source>
</reference>
<name>A0A494XVC5_9BURK</name>
<sequence>MTSAGAATHADETHADETHMRAASDAREQVRRVVDAAVRPMMRENGIPGAAVGVFVDGHAYVFDYGVASKQTRQPVRDDTLFELGSVSKTFTATLASWACVEGKLTLSDPVQTYWPALAGTPFGAVTMLELGTHTSGGMPLQVPDEIGDEAALLAYLRAWQPTYTPGTERTYSNISIGMFGFATARTLGAPFSELVERRLFPALGVTQSYIVVPPAQRGRYAQGYTKGGEPMRMRGDVLSDASYGVRATAADVLRFVEVNLGVRDVEPSLRQAVVATHTGYFRTGPMTQDLIWEQYPYPVALSTLLDGNAPTMIDSQPAARIDPPLAPNDVTWINKTGSTNGFGSYVAFVPLRKIGIVILANRNFPIAARVAAAHQILTTLDTN</sequence>
<keyword evidence="10" id="KW-1185">Reference proteome</keyword>
<organism evidence="9 10">
    <name type="scientific">Pararobbsia silviterrae</name>
    <dbReference type="NCBI Taxonomy" id="1792498"/>
    <lineage>
        <taxon>Bacteria</taxon>
        <taxon>Pseudomonadati</taxon>
        <taxon>Pseudomonadota</taxon>
        <taxon>Betaproteobacteria</taxon>
        <taxon>Burkholderiales</taxon>
        <taxon>Burkholderiaceae</taxon>
        <taxon>Pararobbsia</taxon>
    </lineage>
</organism>
<dbReference type="SUPFAM" id="SSF56601">
    <property type="entry name" value="beta-lactamase/transpeptidase-like"/>
    <property type="match status" value="1"/>
</dbReference>
<evidence type="ECO:0000256" key="2">
    <source>
        <dbReference type="ARBA" id="ARBA00007840"/>
    </source>
</evidence>
<evidence type="ECO:0000256" key="1">
    <source>
        <dbReference type="ARBA" id="ARBA00001526"/>
    </source>
</evidence>
<dbReference type="AlphaFoldDB" id="A0A494XVC5"/>
<dbReference type="Proteomes" id="UP000270342">
    <property type="component" value="Unassembled WGS sequence"/>
</dbReference>
<evidence type="ECO:0000259" key="8">
    <source>
        <dbReference type="Pfam" id="PF00144"/>
    </source>
</evidence>
<dbReference type="PANTHER" id="PTHR46825">
    <property type="entry name" value="D-ALANYL-D-ALANINE-CARBOXYPEPTIDASE/ENDOPEPTIDASE AMPH"/>
    <property type="match status" value="1"/>
</dbReference>
<dbReference type="GO" id="GO:0017001">
    <property type="term" value="P:antibiotic catabolic process"/>
    <property type="evidence" value="ECO:0007669"/>
    <property type="project" value="InterPro"/>
</dbReference>
<evidence type="ECO:0000256" key="3">
    <source>
        <dbReference type="ARBA" id="ARBA00012865"/>
    </source>
</evidence>
<feature type="domain" description="Beta-lactamase-related" evidence="8">
    <location>
        <begin position="34"/>
        <end position="378"/>
    </location>
</feature>
<keyword evidence="5 6" id="KW-0046">Antibiotic resistance</keyword>
<evidence type="ECO:0000313" key="10">
    <source>
        <dbReference type="Proteomes" id="UP000270342"/>
    </source>
</evidence>
<dbReference type="NCBIfam" id="NF033085">
    <property type="entry name" value="bla_class_C"/>
    <property type="match status" value="1"/>
</dbReference>